<dbReference type="Pfam" id="PF04784">
    <property type="entry name" value="DUF547"/>
    <property type="match status" value="1"/>
</dbReference>
<evidence type="ECO:0000313" key="4">
    <source>
        <dbReference type="EMBL" id="KAK4790971.1"/>
    </source>
</evidence>
<dbReference type="EMBL" id="JAXQNO010000009">
    <property type="protein sequence ID" value="KAK4790971.1"/>
    <property type="molecule type" value="Genomic_DNA"/>
</dbReference>
<dbReference type="Proteomes" id="UP001346149">
    <property type="component" value="Unassembled WGS sequence"/>
</dbReference>
<dbReference type="AlphaFoldDB" id="A0AAN7M6K6"/>
<keyword evidence="5" id="KW-1185">Reference proteome</keyword>
<name>A0AAN7M6K6_TRANT</name>
<evidence type="ECO:0000259" key="2">
    <source>
        <dbReference type="Pfam" id="PF04784"/>
    </source>
</evidence>
<evidence type="ECO:0000259" key="3">
    <source>
        <dbReference type="Pfam" id="PF14389"/>
    </source>
</evidence>
<proteinExistence type="predicted"/>
<dbReference type="PANTHER" id="PTHR23054">
    <property type="entry name" value="TERNARY COMPLEX FACTOR MIP1, LEUCINE-ZIPPER-RELATED"/>
    <property type="match status" value="1"/>
</dbReference>
<dbReference type="Pfam" id="PF14389">
    <property type="entry name" value="Lzipper-MIP1"/>
    <property type="match status" value="1"/>
</dbReference>
<feature type="region of interest" description="Disordered" evidence="1">
    <location>
        <begin position="26"/>
        <end position="45"/>
    </location>
</feature>
<feature type="domain" description="DUF547" evidence="2">
    <location>
        <begin position="408"/>
        <end position="541"/>
    </location>
</feature>
<evidence type="ECO:0000313" key="5">
    <source>
        <dbReference type="Proteomes" id="UP001346149"/>
    </source>
</evidence>
<reference evidence="4 5" key="1">
    <citation type="journal article" date="2023" name="Hortic Res">
        <title>Pangenome of water caltrop reveals structural variations and asymmetric subgenome divergence after allopolyploidization.</title>
        <authorList>
            <person name="Zhang X."/>
            <person name="Chen Y."/>
            <person name="Wang L."/>
            <person name="Yuan Y."/>
            <person name="Fang M."/>
            <person name="Shi L."/>
            <person name="Lu R."/>
            <person name="Comes H.P."/>
            <person name="Ma Y."/>
            <person name="Chen Y."/>
            <person name="Huang G."/>
            <person name="Zhou Y."/>
            <person name="Zheng Z."/>
            <person name="Qiu Y."/>
        </authorList>
    </citation>
    <scope>NUCLEOTIDE SEQUENCE [LARGE SCALE GENOMIC DNA]</scope>
    <source>
        <strain evidence="4">F231</strain>
    </source>
</reference>
<accession>A0AAN7M6K6</accession>
<feature type="domain" description="Ternary complex factor MIP1 leucine-zipper" evidence="3">
    <location>
        <begin position="73"/>
        <end position="152"/>
    </location>
</feature>
<organism evidence="4 5">
    <name type="scientific">Trapa natans</name>
    <name type="common">Water chestnut</name>
    <dbReference type="NCBI Taxonomy" id="22666"/>
    <lineage>
        <taxon>Eukaryota</taxon>
        <taxon>Viridiplantae</taxon>
        <taxon>Streptophyta</taxon>
        <taxon>Embryophyta</taxon>
        <taxon>Tracheophyta</taxon>
        <taxon>Spermatophyta</taxon>
        <taxon>Magnoliopsida</taxon>
        <taxon>eudicotyledons</taxon>
        <taxon>Gunneridae</taxon>
        <taxon>Pentapetalae</taxon>
        <taxon>rosids</taxon>
        <taxon>malvids</taxon>
        <taxon>Myrtales</taxon>
        <taxon>Lythraceae</taxon>
        <taxon>Trapa</taxon>
    </lineage>
</organism>
<evidence type="ECO:0000256" key="1">
    <source>
        <dbReference type="SAM" id="MobiDB-lite"/>
    </source>
</evidence>
<dbReference type="InterPro" id="IPR025757">
    <property type="entry name" value="MIP1_Leuzipper"/>
</dbReference>
<dbReference type="PANTHER" id="PTHR23054:SF18">
    <property type="entry name" value="TERNARY COMPLEX FACTOR MIP1, LEUCINE-ZIPPER"/>
    <property type="match status" value="1"/>
</dbReference>
<dbReference type="InterPro" id="IPR006869">
    <property type="entry name" value="DUF547"/>
</dbReference>
<sequence>MECCSGVFSQRRLLMGLDQEDDVLSRSMTSRDNLSRSFPSRKMHEEHTDMCISTNRVKLDMGQSEKKQNPSAEIHSSLQQEIFQLENRLQEQFKVRSALEVALGFRSPSFAQFSPTSMPKPATDLIKEIAVLELEVVYLEQYLLSLYRKAFDHQPASASPSKKDKTVESCVDTSQGCFLDASTPNALSNRGHGMVQSAHPPLKEPSKDGTATEQNRFGLQINSCYSALPQSSGFGVKSSPMSDGSPRVCPSEMLSVPECAEKNSVSNVISLAEHLGTCISDHVPETPNRLSEDMIRCMSAIYCKLAESSLMRDGLSSPVSSSMSSPSGFSQREPLDMWSPGFCNSTSFDVRLDNPFHVNGIGEFSGPYSTLVEVSWLCRDSQKLAEIEHLLQDFRSLISRLEEVNPGTLNHEEKLAFWINIHNALVMHAFLAYGIPKNNTKRLFMLLKAAYNIGGHRVSAGTIQTSILRCRMLRPNQWIRLILSSKTKFKAGDDGQVYAVDHPEPLLHFALSCGSQSDPAIRVYSSKRVLQELEMAKIEYIRATCGFRKDKKILLPKVVETFAKETGLCPMGVVEMVQEVLPESSGKILKNCQQGRERWWKNIEWAPHNFSFRYLIPKELAK</sequence>
<gene>
    <name evidence="4" type="ORF">SAY86_031384</name>
</gene>
<feature type="region of interest" description="Disordered" evidence="1">
    <location>
        <begin position="191"/>
        <end position="211"/>
    </location>
</feature>
<feature type="compositionally biased region" description="Polar residues" evidence="1">
    <location>
        <begin position="26"/>
        <end position="38"/>
    </location>
</feature>
<protein>
    <submittedName>
        <fullName evidence="4">Uncharacterized protein</fullName>
    </submittedName>
</protein>
<comment type="caution">
    <text evidence="4">The sequence shown here is derived from an EMBL/GenBank/DDBJ whole genome shotgun (WGS) entry which is preliminary data.</text>
</comment>